<sequence>MVSGERGMGGRTIIIQPGDTMVSIAHAHGYRRWENIYRHPHNAELRGRCPNPAVLQPGATLFLPEKGTGAFTGEVDRRHKFRVKALKAWLRFTVGDQERVFAGARYRVTVAGGDHEGTTGPDGLIALQVPPDARSARVTVWLGGDEQIEWNVRIGHLDPPGSRAGVRSRLANLGYDVDETDERLARAVAAFQHDHDLPPSGELDAPTTARLLAVHGG</sequence>
<gene>
    <name evidence="2" type="ORF">POL58_00665</name>
</gene>
<accession>A0ABT5AWM5</accession>
<dbReference type="CDD" id="cd00118">
    <property type="entry name" value="LysM"/>
    <property type="match status" value="1"/>
</dbReference>
<protein>
    <submittedName>
        <fullName evidence="2">Peptidoglycan-binding domain-containing protein</fullName>
    </submittedName>
</protein>
<evidence type="ECO:0000313" key="2">
    <source>
        <dbReference type="EMBL" id="MDC0666221.1"/>
    </source>
</evidence>
<organism evidence="2 3">
    <name type="scientific">Nannocystis radixulma</name>
    <dbReference type="NCBI Taxonomy" id="2995305"/>
    <lineage>
        <taxon>Bacteria</taxon>
        <taxon>Pseudomonadati</taxon>
        <taxon>Myxococcota</taxon>
        <taxon>Polyangia</taxon>
        <taxon>Nannocystales</taxon>
        <taxon>Nannocystaceae</taxon>
        <taxon>Nannocystis</taxon>
    </lineage>
</organism>
<dbReference type="InterPro" id="IPR036365">
    <property type="entry name" value="PGBD-like_sf"/>
</dbReference>
<name>A0ABT5AWM5_9BACT</name>
<dbReference type="InterPro" id="IPR002477">
    <property type="entry name" value="Peptidoglycan-bd-like"/>
</dbReference>
<dbReference type="InterPro" id="IPR018392">
    <property type="entry name" value="LysM"/>
</dbReference>
<dbReference type="InterPro" id="IPR036779">
    <property type="entry name" value="LysM_dom_sf"/>
</dbReference>
<proteinExistence type="predicted"/>
<keyword evidence="3" id="KW-1185">Reference proteome</keyword>
<comment type="caution">
    <text evidence="2">The sequence shown here is derived from an EMBL/GenBank/DDBJ whole genome shotgun (WGS) entry which is preliminary data.</text>
</comment>
<reference evidence="2 3" key="1">
    <citation type="submission" date="2022-11" db="EMBL/GenBank/DDBJ databases">
        <title>Minimal conservation of predation-associated metabolite biosynthetic gene clusters underscores biosynthetic potential of Myxococcota including descriptions for ten novel species: Archangium lansinium sp. nov., Myxococcus landrumus sp. nov., Nannocystis bai.</title>
        <authorList>
            <person name="Ahearne A."/>
            <person name="Stevens C."/>
            <person name="Dowd S."/>
        </authorList>
    </citation>
    <scope>NUCLEOTIDE SEQUENCE [LARGE SCALE GENOMIC DNA]</scope>
    <source>
        <strain evidence="2 3">NCELM</strain>
    </source>
</reference>
<dbReference type="SUPFAM" id="SSF47090">
    <property type="entry name" value="PGBD-like"/>
    <property type="match status" value="1"/>
</dbReference>
<feature type="domain" description="Peptidoglycan binding-like" evidence="1">
    <location>
        <begin position="167"/>
        <end position="211"/>
    </location>
</feature>
<dbReference type="Gene3D" id="3.10.350.10">
    <property type="entry name" value="LysM domain"/>
    <property type="match status" value="1"/>
</dbReference>
<dbReference type="Pfam" id="PF01471">
    <property type="entry name" value="PG_binding_1"/>
    <property type="match status" value="1"/>
</dbReference>
<dbReference type="Gene3D" id="1.10.101.10">
    <property type="entry name" value="PGBD-like superfamily/PGBD"/>
    <property type="match status" value="1"/>
</dbReference>
<evidence type="ECO:0000259" key="1">
    <source>
        <dbReference type="Pfam" id="PF01471"/>
    </source>
</evidence>
<dbReference type="RefSeq" id="WP_271993675.1">
    <property type="nucleotide sequence ID" value="NZ_JAQNDN010000001.1"/>
</dbReference>
<evidence type="ECO:0000313" key="3">
    <source>
        <dbReference type="Proteomes" id="UP001217838"/>
    </source>
</evidence>
<dbReference type="Proteomes" id="UP001217838">
    <property type="component" value="Unassembled WGS sequence"/>
</dbReference>
<dbReference type="InterPro" id="IPR036366">
    <property type="entry name" value="PGBDSf"/>
</dbReference>
<dbReference type="EMBL" id="JAQNDN010000001">
    <property type="protein sequence ID" value="MDC0666221.1"/>
    <property type="molecule type" value="Genomic_DNA"/>
</dbReference>